<dbReference type="EMBL" id="CP123584">
    <property type="protein sequence ID" value="WZK91032.1"/>
    <property type="molecule type" value="Genomic_DNA"/>
</dbReference>
<evidence type="ECO:0000256" key="5">
    <source>
        <dbReference type="SAM" id="MobiDB-lite"/>
    </source>
</evidence>
<reference evidence="7 8" key="1">
    <citation type="submission" date="2023-04" db="EMBL/GenBank/DDBJ databases">
        <title>Complete genome sequence of Alisedimentitalea scapharcae.</title>
        <authorList>
            <person name="Rong J.-C."/>
            <person name="Yi M.-L."/>
            <person name="Zhao Q."/>
        </authorList>
    </citation>
    <scope>NUCLEOTIDE SEQUENCE [LARGE SCALE GENOMIC DNA]</scope>
    <source>
        <strain evidence="7 8">KCTC 42119</strain>
    </source>
</reference>
<evidence type="ECO:0000256" key="3">
    <source>
        <dbReference type="ARBA" id="ARBA00023004"/>
    </source>
</evidence>
<keyword evidence="2" id="KW-0479">Metal-binding</keyword>
<feature type="domain" description="4Fe-4S ferredoxin-type" evidence="6">
    <location>
        <begin position="492"/>
        <end position="521"/>
    </location>
</feature>
<dbReference type="PROSITE" id="PS51379">
    <property type="entry name" value="4FE4S_FER_2"/>
    <property type="match status" value="3"/>
</dbReference>
<organism evidence="7 8">
    <name type="scientific">Aliisedimentitalea scapharcae</name>
    <dbReference type="NCBI Taxonomy" id="1524259"/>
    <lineage>
        <taxon>Bacteria</taxon>
        <taxon>Pseudomonadati</taxon>
        <taxon>Pseudomonadota</taxon>
        <taxon>Alphaproteobacteria</taxon>
        <taxon>Rhodobacterales</taxon>
        <taxon>Roseobacteraceae</taxon>
        <taxon>Aliisedimentitalea</taxon>
    </lineage>
</organism>
<gene>
    <name evidence="7" type="ORF">QEZ52_13145</name>
</gene>
<dbReference type="PROSITE" id="PS00198">
    <property type="entry name" value="4FE4S_FER_1"/>
    <property type="match status" value="2"/>
</dbReference>
<dbReference type="PROSITE" id="PS51257">
    <property type="entry name" value="PROKAR_LIPOPROTEIN"/>
    <property type="match status" value="1"/>
</dbReference>
<feature type="region of interest" description="Disordered" evidence="5">
    <location>
        <begin position="625"/>
        <end position="649"/>
    </location>
</feature>
<dbReference type="PANTHER" id="PTHR43687:SF4">
    <property type="entry name" value="BLR5484 PROTEIN"/>
    <property type="match status" value="1"/>
</dbReference>
<dbReference type="Pfam" id="PF12838">
    <property type="entry name" value="Fer4_7"/>
    <property type="match status" value="1"/>
</dbReference>
<dbReference type="Gene3D" id="3.30.70.20">
    <property type="match status" value="2"/>
</dbReference>
<dbReference type="Proteomes" id="UP001623232">
    <property type="component" value="Chromosome"/>
</dbReference>
<keyword evidence="8" id="KW-1185">Reference proteome</keyword>
<accession>A0ABZ2XYH7</accession>
<sequence length="649" mass="68640">MSKTLILCDCCNSNPIDPQALSQATGMACSQVHSALCTTQSEQAAQAIAAGDAIFCCAQETAFFDELADSLNTPSPAYLDLRDRAGWSTDTGPKLPKLAALVAEASLQVPATKSLDVMSEGICLILGRDETALDVADMLKDFLSVTVLLPDMQDTPMTRAYDVVLGNLKSATGSLGQFKVRIDALRQLNPAGPGAMTFGSPRDGGISHCDVILDLRGTMPLFPAPQKRDGYVQADPNSPKTVAAAVLQVSHMVGTFEKPLYVRTEPLLCAHSRATQTGCTRCLDACPTGAISPNGDHVQVDPMVCAGCGACASLCPSGAINYDAPPTDFTFRRIQTLAKACLDAGGKAPGLLVVNAEGSEIIGMAARYGRGLPADVIPMEVEALNTIGHAEMVAAMAAGFGKVSILVTPGTDRDVMHSEINLALALVGGCITMIETPDPDRLSDILYGTTASLTVETPVRPMGTRRQITRTAVKALHGGDAILPLPDGAPYGAVLVDTDSCTLCLSCISLCPSGALGDNPDSPQLLFQEDACLQCGLCSNVCPENAITYAPRMNLGNDALSQVVLNEEEPFACVECGALFGVKSTIEKISEKLAGHHGMFQTPEAARMIQMCSDCRVNAQYHSENNPFADKERPRPRTTEDYLSKRRDH</sequence>
<keyword evidence="3" id="KW-0408">Iron</keyword>
<evidence type="ECO:0000256" key="4">
    <source>
        <dbReference type="ARBA" id="ARBA00023014"/>
    </source>
</evidence>
<proteinExistence type="predicted"/>
<evidence type="ECO:0000256" key="2">
    <source>
        <dbReference type="ARBA" id="ARBA00022723"/>
    </source>
</evidence>
<evidence type="ECO:0000256" key="1">
    <source>
        <dbReference type="ARBA" id="ARBA00022485"/>
    </source>
</evidence>
<keyword evidence="4" id="KW-0411">Iron-sulfur</keyword>
<feature type="domain" description="4Fe-4S ferredoxin-type" evidence="6">
    <location>
        <begin position="296"/>
        <end position="325"/>
    </location>
</feature>
<dbReference type="Pfam" id="PF13187">
    <property type="entry name" value="Fer4_9"/>
    <property type="match status" value="1"/>
</dbReference>
<keyword evidence="1" id="KW-0004">4Fe-4S</keyword>
<evidence type="ECO:0000259" key="6">
    <source>
        <dbReference type="PROSITE" id="PS51379"/>
    </source>
</evidence>
<protein>
    <submittedName>
        <fullName evidence="7">4Fe-4S binding protein</fullName>
    </submittedName>
</protein>
<dbReference type="InterPro" id="IPR050572">
    <property type="entry name" value="Fe-S_Ferredoxin"/>
</dbReference>
<dbReference type="SUPFAM" id="SSF54862">
    <property type="entry name" value="4Fe-4S ferredoxins"/>
    <property type="match status" value="1"/>
</dbReference>
<feature type="domain" description="4Fe-4S ferredoxin-type" evidence="6">
    <location>
        <begin position="523"/>
        <end position="552"/>
    </location>
</feature>
<evidence type="ECO:0000313" key="7">
    <source>
        <dbReference type="EMBL" id="WZK91032.1"/>
    </source>
</evidence>
<dbReference type="InterPro" id="IPR017900">
    <property type="entry name" value="4Fe4S_Fe_S_CS"/>
</dbReference>
<dbReference type="InterPro" id="IPR017896">
    <property type="entry name" value="4Fe4S_Fe-S-bd"/>
</dbReference>
<name>A0ABZ2XYH7_9RHOB</name>
<evidence type="ECO:0000313" key="8">
    <source>
        <dbReference type="Proteomes" id="UP001623232"/>
    </source>
</evidence>
<dbReference type="RefSeq" id="WP_406650465.1">
    <property type="nucleotide sequence ID" value="NZ_CP123584.1"/>
</dbReference>
<dbReference type="PANTHER" id="PTHR43687">
    <property type="entry name" value="ADENYLYLSULFATE REDUCTASE, BETA SUBUNIT"/>
    <property type="match status" value="1"/>
</dbReference>
<feature type="compositionally biased region" description="Basic and acidic residues" evidence="5">
    <location>
        <begin position="629"/>
        <end position="649"/>
    </location>
</feature>